<dbReference type="GO" id="GO:0003688">
    <property type="term" value="F:DNA replication origin binding"/>
    <property type="evidence" value="ECO:0007669"/>
    <property type="project" value="UniProtKB-UniRule"/>
</dbReference>
<feature type="region of interest" description="Disordered" evidence="14">
    <location>
        <begin position="119"/>
        <end position="152"/>
    </location>
</feature>
<reference evidence="16 17" key="1">
    <citation type="submission" date="2011-10" db="EMBL/GenBank/DDBJ databases">
        <authorList>
            <person name="Genoscope - CEA"/>
        </authorList>
    </citation>
    <scope>NUCLEOTIDE SEQUENCE [LARGE SCALE GENOMIC DNA]</scope>
    <source>
        <strain evidence="16 17">RCC 1105</strain>
    </source>
</reference>
<comment type="subcellular location">
    <subcellularLocation>
        <location evidence="1 13">Nucleus</location>
    </subcellularLocation>
</comment>
<dbReference type="Pfam" id="PF21933">
    <property type="entry name" value="MCM5_C"/>
    <property type="match status" value="1"/>
</dbReference>
<dbReference type="GO" id="GO:0005634">
    <property type="term" value="C:nucleus"/>
    <property type="evidence" value="ECO:0007669"/>
    <property type="project" value="UniProtKB-SubCell"/>
</dbReference>
<proteinExistence type="inferred from homology"/>
<dbReference type="Pfam" id="PF14551">
    <property type="entry name" value="MCM_N"/>
    <property type="match status" value="1"/>
</dbReference>
<dbReference type="Gene3D" id="2.40.50.140">
    <property type="entry name" value="Nucleic acid-binding proteins"/>
    <property type="match status" value="1"/>
</dbReference>
<dbReference type="GO" id="GO:0005524">
    <property type="term" value="F:ATP binding"/>
    <property type="evidence" value="ECO:0007669"/>
    <property type="project" value="UniProtKB-UniRule"/>
</dbReference>
<name>K8F706_9CHLO</name>
<dbReference type="RefSeq" id="XP_007508134.1">
    <property type="nucleotide sequence ID" value="XM_007508072.1"/>
</dbReference>
<evidence type="ECO:0000256" key="2">
    <source>
        <dbReference type="ARBA" id="ARBA00008010"/>
    </source>
</evidence>
<dbReference type="SMART" id="SM00350">
    <property type="entry name" value="MCM"/>
    <property type="match status" value="1"/>
</dbReference>
<keyword evidence="10 13" id="KW-0131">Cell cycle</keyword>
<keyword evidence="4 12" id="KW-0547">Nucleotide-binding</keyword>
<dbReference type="EC" id="3.6.4.12" evidence="13"/>
<keyword evidence="7 12" id="KW-0067">ATP-binding</keyword>
<dbReference type="GO" id="GO:0017116">
    <property type="term" value="F:single-stranded DNA helicase activity"/>
    <property type="evidence" value="ECO:0007669"/>
    <property type="project" value="TreeGrafter"/>
</dbReference>
<protein>
    <recommendedName>
        <fullName evidence="13">DNA replication licensing factor MCM5</fullName>
        <ecNumber evidence="13">3.6.4.12</ecNumber>
    </recommendedName>
</protein>
<dbReference type="Proteomes" id="UP000198341">
    <property type="component" value="Chromosome 18"/>
</dbReference>
<dbReference type="GO" id="GO:0006270">
    <property type="term" value="P:DNA replication initiation"/>
    <property type="evidence" value="ECO:0007669"/>
    <property type="project" value="UniProtKB-UniRule"/>
</dbReference>
<evidence type="ECO:0000256" key="8">
    <source>
        <dbReference type="ARBA" id="ARBA00023125"/>
    </source>
</evidence>
<evidence type="ECO:0000256" key="5">
    <source>
        <dbReference type="ARBA" id="ARBA00022801"/>
    </source>
</evidence>
<evidence type="ECO:0000313" key="17">
    <source>
        <dbReference type="Proteomes" id="UP000198341"/>
    </source>
</evidence>
<dbReference type="Gene3D" id="3.40.50.300">
    <property type="entry name" value="P-loop containing nucleotide triphosphate hydrolases"/>
    <property type="match status" value="1"/>
</dbReference>
<keyword evidence="5 13" id="KW-0378">Hydrolase</keyword>
<evidence type="ECO:0000313" key="16">
    <source>
        <dbReference type="EMBL" id="CCO20625.1"/>
    </source>
</evidence>
<dbReference type="InterPro" id="IPR041562">
    <property type="entry name" value="MCM_lid"/>
</dbReference>
<dbReference type="InterPro" id="IPR054125">
    <property type="entry name" value="MCM5_C"/>
</dbReference>
<dbReference type="PRINTS" id="PR01657">
    <property type="entry name" value="MCMFAMILY"/>
</dbReference>
<keyword evidence="8 12" id="KW-0238">DNA-binding</keyword>
<sequence>MDEGAVYHVNPNEDLDEDDELDTRNGGFDEHATLITPSRARKKFEDFLRNFRGHPNETSIDGQLIYRDVLSEGRVPGTIDVTLDDIIAHDAALAKALRDQPNVYFPILEDAVKKVAQSLRGGAGRGGGGGDEEDEEDEEDREDDEDDDEDDVRSAIESIHVTISSHETPRSVRGLNSKDVSRLVCIPGIVIAASRAKAKASIVGIQCQSCKHVRYLQIPPGYASAQMPRTCEAGQMNNQQRGNENDDENNNNNNDNNNNRRGCGLDPYQMLPDKCKFIDQQSLKLQENPEEVPAGEMPRTMMLCVDRKLVQKIAPGTRVSVVGVYTIGSGKTENKKRDAAGGGVQLPYIRVLGLIEVNEGARGNAKFTEAEHQEFKAFSQRPFKEVILDIRSRIAPAIFGSEDVKMAVACLMFSGSRKHLPDGARLRGDVNVLLLGDPSTAKSQFLKFVERTAPVCVYTSGKGSSAAGLTASVIRDSNGEFYLEGGAMVLADGGCVCIDEFDKMRDEDRVAIHEAMEQQTISIAKAGITTMLNSRSAVLAAANPPSGRYDDLKTAQENIDLQTTILSRFDLIFIVRDERLYERDMAIAGHVLKIHSNGANAMNRNGGNNRGGGNNDEPHSEGNKEDPAAERERKFMKRYIEYCRANCKPRINERSMKMLQDAYVKYREEMRERNKSGKGTPAVPITVRQLEAITRVSEALAKMCLQKVVTEEHVAEALRLFEVSTIDAARSGVAGTVVLSPEQREELQLVETQIRQKLAIGATTSKRHLVEDLSRVGVNEWAVMRALMVMTQRGEIVERAEGRRVTRKH</sequence>
<keyword evidence="17" id="KW-1185">Reference proteome</keyword>
<dbReference type="GO" id="GO:0043138">
    <property type="term" value="F:3'-5' DNA helicase activity"/>
    <property type="evidence" value="ECO:0007669"/>
    <property type="project" value="TreeGrafter"/>
</dbReference>
<dbReference type="eggNOG" id="KOG0481">
    <property type="taxonomic scope" value="Eukaryota"/>
</dbReference>
<dbReference type="EMBL" id="FO082261">
    <property type="protein sequence ID" value="CCO20625.1"/>
    <property type="molecule type" value="Genomic_DNA"/>
</dbReference>
<feature type="region of interest" description="Disordered" evidence="14">
    <location>
        <begin position="236"/>
        <end position="265"/>
    </location>
</feature>
<dbReference type="PRINTS" id="PR01661">
    <property type="entry name" value="MCMPROTEIN5"/>
</dbReference>
<dbReference type="SUPFAM" id="SSF50249">
    <property type="entry name" value="Nucleic acid-binding proteins"/>
    <property type="match status" value="1"/>
</dbReference>
<feature type="compositionally biased region" description="Acidic residues" evidence="14">
    <location>
        <begin position="130"/>
        <end position="151"/>
    </location>
</feature>
<dbReference type="Gene3D" id="2.20.28.10">
    <property type="match status" value="1"/>
</dbReference>
<gene>
    <name evidence="16" type="ordered locus">Bathy18g01040</name>
</gene>
<evidence type="ECO:0000256" key="10">
    <source>
        <dbReference type="ARBA" id="ARBA00023306"/>
    </source>
</evidence>
<dbReference type="KEGG" id="bpg:Bathy18g01040"/>
<evidence type="ECO:0000256" key="13">
    <source>
        <dbReference type="RuleBase" id="RU368063"/>
    </source>
</evidence>
<comment type="similarity">
    <text evidence="2 12">Belongs to the MCM family.</text>
</comment>
<dbReference type="Gene3D" id="3.30.1640.10">
    <property type="entry name" value="mini-chromosome maintenance (MCM) complex, chain A, domain 1"/>
    <property type="match status" value="1"/>
</dbReference>
<evidence type="ECO:0000256" key="6">
    <source>
        <dbReference type="ARBA" id="ARBA00022806"/>
    </source>
</evidence>
<dbReference type="PANTHER" id="PTHR11630">
    <property type="entry name" value="DNA REPLICATION LICENSING FACTOR MCM FAMILY MEMBER"/>
    <property type="match status" value="1"/>
</dbReference>
<dbReference type="FunFam" id="3.40.50.300:FF:000929">
    <property type="entry name" value="DNA helicase"/>
    <property type="match status" value="1"/>
</dbReference>
<dbReference type="Pfam" id="PF17207">
    <property type="entry name" value="MCM_OB"/>
    <property type="match status" value="1"/>
</dbReference>
<dbReference type="Pfam" id="PF17855">
    <property type="entry name" value="MCM_lid"/>
    <property type="match status" value="1"/>
</dbReference>
<evidence type="ECO:0000256" key="12">
    <source>
        <dbReference type="RuleBase" id="RU004070"/>
    </source>
</evidence>
<evidence type="ECO:0000256" key="1">
    <source>
        <dbReference type="ARBA" id="ARBA00004123"/>
    </source>
</evidence>
<dbReference type="InterPro" id="IPR027925">
    <property type="entry name" value="MCM_N"/>
</dbReference>
<evidence type="ECO:0000259" key="15">
    <source>
        <dbReference type="PROSITE" id="PS50051"/>
    </source>
</evidence>
<dbReference type="InterPro" id="IPR012340">
    <property type="entry name" value="NA-bd_OB-fold"/>
</dbReference>
<dbReference type="InterPro" id="IPR033762">
    <property type="entry name" value="MCM_OB"/>
</dbReference>
<keyword evidence="6 13" id="KW-0347">Helicase</keyword>
<dbReference type="PROSITE" id="PS50051">
    <property type="entry name" value="MCM_2"/>
    <property type="match status" value="1"/>
</dbReference>
<dbReference type="STRING" id="41875.K8F706"/>
<feature type="domain" description="MCM C-terminal AAA(+) ATPase" evidence="15">
    <location>
        <begin position="386"/>
        <end position="591"/>
    </location>
</feature>
<dbReference type="GO" id="GO:0016887">
    <property type="term" value="F:ATP hydrolysis activity"/>
    <property type="evidence" value="ECO:0007669"/>
    <property type="project" value="RHEA"/>
</dbReference>
<evidence type="ECO:0000256" key="3">
    <source>
        <dbReference type="ARBA" id="ARBA00022705"/>
    </source>
</evidence>
<evidence type="ECO:0000256" key="9">
    <source>
        <dbReference type="ARBA" id="ARBA00023242"/>
    </source>
</evidence>
<comment type="subunit">
    <text evidence="13">Component of the MCM2-7 complex.</text>
</comment>
<dbReference type="OrthoDB" id="10036721at2759"/>
<dbReference type="InterPro" id="IPR001208">
    <property type="entry name" value="MCM_dom"/>
</dbReference>
<dbReference type="SUPFAM" id="SSF52540">
    <property type="entry name" value="P-loop containing nucleoside triphosphate hydrolases"/>
    <property type="match status" value="1"/>
</dbReference>
<evidence type="ECO:0000256" key="14">
    <source>
        <dbReference type="SAM" id="MobiDB-lite"/>
    </source>
</evidence>
<dbReference type="InterPro" id="IPR008048">
    <property type="entry name" value="MCM5"/>
</dbReference>
<keyword evidence="3 13" id="KW-0235">DNA replication</keyword>
<feature type="region of interest" description="Disordered" evidence="14">
    <location>
        <begin position="600"/>
        <end position="630"/>
    </location>
</feature>
<evidence type="ECO:0000256" key="11">
    <source>
        <dbReference type="ARBA" id="ARBA00047995"/>
    </source>
</evidence>
<evidence type="ECO:0000256" key="4">
    <source>
        <dbReference type="ARBA" id="ARBA00022741"/>
    </source>
</evidence>
<keyword evidence="9 13" id="KW-0539">Nucleus</keyword>
<accession>K8F706</accession>
<organism evidence="16 17">
    <name type="scientific">Bathycoccus prasinos</name>
    <dbReference type="NCBI Taxonomy" id="41875"/>
    <lineage>
        <taxon>Eukaryota</taxon>
        <taxon>Viridiplantae</taxon>
        <taxon>Chlorophyta</taxon>
        <taxon>Mamiellophyceae</taxon>
        <taxon>Mamiellales</taxon>
        <taxon>Bathycoccaceae</taxon>
        <taxon>Bathycoccus</taxon>
    </lineage>
</organism>
<dbReference type="GO" id="GO:0000727">
    <property type="term" value="P:double-strand break repair via break-induced replication"/>
    <property type="evidence" value="ECO:0007669"/>
    <property type="project" value="TreeGrafter"/>
</dbReference>
<feature type="compositionally biased region" description="Basic and acidic residues" evidence="14">
    <location>
        <begin position="616"/>
        <end position="630"/>
    </location>
</feature>
<comment type="function">
    <text evidence="13">Acts as component of the MCM2-7 complex (MCM complex) which is the replicative helicase essential for 'once per cell cycle' DNA replication initiation and elongation in eukaryotic cells. The active ATPase sites in the MCM2-7 ring are formed through the interaction surfaces of two neighboring subunits such that a critical structure of a conserved arginine finger motif is provided in trans relative to the ATP-binding site of the Walker A box of the adjacent subunit. The six ATPase active sites, however, are likely to contribute differentially to the complex helicase activity.</text>
</comment>
<feature type="compositionally biased region" description="Low complexity" evidence="14">
    <location>
        <begin position="250"/>
        <end position="262"/>
    </location>
</feature>
<dbReference type="AlphaFoldDB" id="K8F706"/>
<dbReference type="Pfam" id="PF00493">
    <property type="entry name" value="MCM"/>
    <property type="match status" value="1"/>
</dbReference>
<dbReference type="GO" id="GO:0003697">
    <property type="term" value="F:single-stranded DNA binding"/>
    <property type="evidence" value="ECO:0007669"/>
    <property type="project" value="TreeGrafter"/>
</dbReference>
<dbReference type="InterPro" id="IPR031327">
    <property type="entry name" value="MCM"/>
</dbReference>
<evidence type="ECO:0000256" key="7">
    <source>
        <dbReference type="ARBA" id="ARBA00022840"/>
    </source>
</evidence>
<dbReference type="GO" id="GO:0042555">
    <property type="term" value="C:MCM complex"/>
    <property type="evidence" value="ECO:0007669"/>
    <property type="project" value="UniProtKB-UniRule"/>
</dbReference>
<dbReference type="PANTHER" id="PTHR11630:SF42">
    <property type="entry name" value="DNA REPLICATION LICENSING FACTOR MCM5"/>
    <property type="match status" value="1"/>
</dbReference>
<comment type="catalytic activity">
    <reaction evidence="11 13">
        <text>ATP + H2O = ADP + phosphate + H(+)</text>
        <dbReference type="Rhea" id="RHEA:13065"/>
        <dbReference type="ChEBI" id="CHEBI:15377"/>
        <dbReference type="ChEBI" id="CHEBI:15378"/>
        <dbReference type="ChEBI" id="CHEBI:30616"/>
        <dbReference type="ChEBI" id="CHEBI:43474"/>
        <dbReference type="ChEBI" id="CHEBI:456216"/>
        <dbReference type="EC" id="3.6.4.12"/>
    </reaction>
</comment>
<dbReference type="GeneID" id="19010800"/>
<dbReference type="InterPro" id="IPR027417">
    <property type="entry name" value="P-loop_NTPase"/>
</dbReference>